<dbReference type="GO" id="GO:0003700">
    <property type="term" value="F:DNA-binding transcription factor activity"/>
    <property type="evidence" value="ECO:0007669"/>
    <property type="project" value="InterPro"/>
</dbReference>
<evidence type="ECO:0000259" key="7">
    <source>
        <dbReference type="PROSITE" id="PS51094"/>
    </source>
</evidence>
<dbReference type="Proteomes" id="UP000530514">
    <property type="component" value="Unassembled WGS sequence"/>
</dbReference>
<dbReference type="InterPro" id="IPR011608">
    <property type="entry name" value="PRD"/>
</dbReference>
<feature type="domain" description="PRD" evidence="9">
    <location>
        <begin position="181"/>
        <end position="286"/>
    </location>
</feature>
<dbReference type="Pfam" id="PF00874">
    <property type="entry name" value="PRD"/>
    <property type="match status" value="2"/>
</dbReference>
<dbReference type="PANTHER" id="PTHR30185:SF12">
    <property type="entry name" value="TRANSCRIPTIONAL REGULATOR MANR"/>
    <property type="match status" value="1"/>
</dbReference>
<dbReference type="AlphaFoldDB" id="A0A7W1XA91"/>
<dbReference type="GO" id="GO:0008982">
    <property type="term" value="F:protein-N(PI)-phosphohistidine-sugar phosphotransferase activity"/>
    <property type="evidence" value="ECO:0007669"/>
    <property type="project" value="InterPro"/>
</dbReference>
<dbReference type="Gene3D" id="3.40.50.2300">
    <property type="match status" value="1"/>
</dbReference>
<feature type="domain" description="HTH deoR-type" evidence="6">
    <location>
        <begin position="2"/>
        <end position="63"/>
    </location>
</feature>
<dbReference type="GO" id="GO:0009401">
    <property type="term" value="P:phosphoenolpyruvate-dependent sugar phosphotransferase system"/>
    <property type="evidence" value="ECO:0007669"/>
    <property type="project" value="InterPro"/>
</dbReference>
<keyword evidence="11" id="KW-1185">Reference proteome</keyword>
<evidence type="ECO:0000313" key="11">
    <source>
        <dbReference type="Proteomes" id="UP000530514"/>
    </source>
</evidence>
<dbReference type="SUPFAM" id="SSF52794">
    <property type="entry name" value="PTS system IIB component-like"/>
    <property type="match status" value="1"/>
</dbReference>
<name>A0A7W1XA91_9BACL</name>
<dbReference type="PROSITE" id="PS51099">
    <property type="entry name" value="PTS_EIIB_TYPE_2"/>
    <property type="match status" value="1"/>
</dbReference>
<dbReference type="Pfam" id="PF00359">
    <property type="entry name" value="PTS_EIIA_2"/>
    <property type="match status" value="1"/>
</dbReference>
<keyword evidence="5" id="KW-0804">Transcription</keyword>
<evidence type="ECO:0000256" key="3">
    <source>
        <dbReference type="ARBA" id="ARBA00023015"/>
    </source>
</evidence>
<dbReference type="CDD" id="cd00211">
    <property type="entry name" value="PTS_IIA_fru"/>
    <property type="match status" value="1"/>
</dbReference>
<protein>
    <submittedName>
        <fullName evidence="10">PRD domain-containing protein</fullName>
    </submittedName>
</protein>
<keyword evidence="2" id="KW-0677">Repeat</keyword>
<evidence type="ECO:0000256" key="4">
    <source>
        <dbReference type="ARBA" id="ARBA00023159"/>
    </source>
</evidence>
<reference evidence="10 11" key="1">
    <citation type="submission" date="2020-07" db="EMBL/GenBank/DDBJ databases">
        <authorList>
            <person name="Feng H."/>
        </authorList>
    </citation>
    <scope>NUCLEOTIDE SEQUENCE [LARGE SCALE GENOMIC DNA]</scope>
    <source>
        <strain evidence="11">s-11</strain>
    </source>
</reference>
<dbReference type="EMBL" id="JACEIP010000011">
    <property type="protein sequence ID" value="MBA4542980.1"/>
    <property type="molecule type" value="Genomic_DNA"/>
</dbReference>
<dbReference type="InterPro" id="IPR016152">
    <property type="entry name" value="PTrfase/Anion_transptr"/>
</dbReference>
<evidence type="ECO:0000259" key="8">
    <source>
        <dbReference type="PROSITE" id="PS51099"/>
    </source>
</evidence>
<dbReference type="PROSITE" id="PS51000">
    <property type="entry name" value="HTH_DEOR_2"/>
    <property type="match status" value="1"/>
</dbReference>
<feature type="domain" description="PTS EIIB type-2" evidence="8">
    <location>
        <begin position="412"/>
        <end position="502"/>
    </location>
</feature>
<dbReference type="Pfam" id="PF05043">
    <property type="entry name" value="Mga"/>
    <property type="match status" value="1"/>
</dbReference>
<dbReference type="InterPro" id="IPR036634">
    <property type="entry name" value="PRD_sf"/>
</dbReference>
<dbReference type="InterPro" id="IPR013011">
    <property type="entry name" value="PTS_EIIB_2"/>
</dbReference>
<sequence>MEERKKRLLLSLLATETFATTEQFAGELGVSEKTVRTDLKWLDEWLQSFSDVRLIRQPGMGILLEAPSHQRQAISKALSKNAEGSFQSSSFNPQNRKILILQTLLESDGYVTAAQLADLFYVSKATISHDLAEVEKYLSSFRLQLIHKPNCGLKVEGDERSRRTAMAKLDAEELRGLPHGQGRGYDEALITEMIRTLERSADFSFTDEAVARLAAHLAIAVKRIKLGKIVQLSAEELTDLKQRNEYPLAVRLAKAIEQKLAVRIPEAEIGYMALHLLGAKLHYTSLEKGDSFENTLAKLGPETMEMAGKLIRKVEELVQLPLSADQDLWIGLAIHMHAALHRIRHRLSLTNPILDEIKRTYRYMFETLVFAANPLAAEFGKSIPEDEIGYLTLHFQAALERFKGKQKRTKIMKALLICTTGIGTSQLLAAKIRRIFPDLHLLDTVSIKGLPKAIAEHGPDLLISTVPLTNALLPTVCVTPLFTEYDRAILETELKKLSDQENDQRRYPVLRKLLKPELIRLDLEANTPNQVIELLADELQKQGYVHQGYAESALAREQLSSTCIGGGVSIPHGLCDYIQKPAVAVARLKEPIDWNGNHVFLIFMPALKWAEKEKAERMFAELAELVENPPLLNRLRKADSVGQFLEHL</sequence>
<evidence type="ECO:0000313" key="10">
    <source>
        <dbReference type="EMBL" id="MBA4542980.1"/>
    </source>
</evidence>
<dbReference type="Gene3D" id="1.10.1790.10">
    <property type="entry name" value="PRD domain"/>
    <property type="match status" value="2"/>
</dbReference>
<dbReference type="SUPFAM" id="SSF55804">
    <property type="entry name" value="Phoshotransferase/anion transport protein"/>
    <property type="match status" value="1"/>
</dbReference>
<dbReference type="Gene3D" id="3.40.930.10">
    <property type="entry name" value="Mannitol-specific EII, Chain A"/>
    <property type="match status" value="1"/>
</dbReference>
<dbReference type="PROSITE" id="PS51372">
    <property type="entry name" value="PRD_2"/>
    <property type="match status" value="2"/>
</dbReference>
<dbReference type="PROSITE" id="PS51094">
    <property type="entry name" value="PTS_EIIA_TYPE_2"/>
    <property type="match status" value="1"/>
</dbReference>
<comment type="caution">
    <text evidence="10">The sequence shown here is derived from an EMBL/GenBank/DDBJ whole genome shotgun (WGS) entry which is preliminary data.</text>
</comment>
<keyword evidence="3" id="KW-0805">Transcription regulation</keyword>
<proteinExistence type="predicted"/>
<accession>A0A7W1XA91</accession>
<dbReference type="RefSeq" id="WP_033099794.1">
    <property type="nucleotide sequence ID" value="NZ_JACEIP010000011.1"/>
</dbReference>
<dbReference type="OrthoDB" id="3175596at2"/>
<keyword evidence="1" id="KW-0808">Transferase</keyword>
<dbReference type="Gene3D" id="1.10.10.10">
    <property type="entry name" value="Winged helix-like DNA-binding domain superfamily/Winged helix DNA-binding domain"/>
    <property type="match status" value="2"/>
</dbReference>
<evidence type="ECO:0000259" key="9">
    <source>
        <dbReference type="PROSITE" id="PS51372"/>
    </source>
</evidence>
<feature type="domain" description="PTS EIIA type-2" evidence="7">
    <location>
        <begin position="512"/>
        <end position="648"/>
    </location>
</feature>
<organism evidence="10 11">
    <name type="scientific">Thermoactinomyces daqus</name>
    <dbReference type="NCBI Taxonomy" id="1329516"/>
    <lineage>
        <taxon>Bacteria</taxon>
        <taxon>Bacillati</taxon>
        <taxon>Bacillota</taxon>
        <taxon>Bacilli</taxon>
        <taxon>Bacillales</taxon>
        <taxon>Thermoactinomycetaceae</taxon>
        <taxon>Thermoactinomyces</taxon>
    </lineage>
</organism>
<dbReference type="InterPro" id="IPR001034">
    <property type="entry name" value="DeoR_HTH"/>
</dbReference>
<gene>
    <name evidence="10" type="ORF">H1164_08700</name>
</gene>
<keyword evidence="4" id="KW-0010">Activator</keyword>
<dbReference type="InterPro" id="IPR036388">
    <property type="entry name" value="WH-like_DNA-bd_sf"/>
</dbReference>
<dbReference type="PANTHER" id="PTHR30185">
    <property type="entry name" value="CRYPTIC BETA-GLUCOSIDE BGL OPERON ANTITERMINATOR"/>
    <property type="match status" value="1"/>
</dbReference>
<dbReference type="InterPro" id="IPR050661">
    <property type="entry name" value="BglG_antiterminators"/>
</dbReference>
<evidence type="ECO:0000256" key="2">
    <source>
        <dbReference type="ARBA" id="ARBA00022737"/>
    </source>
</evidence>
<dbReference type="InterPro" id="IPR007737">
    <property type="entry name" value="Mga_HTH"/>
</dbReference>
<evidence type="ECO:0000256" key="1">
    <source>
        <dbReference type="ARBA" id="ARBA00022679"/>
    </source>
</evidence>
<dbReference type="SUPFAM" id="SSF46785">
    <property type="entry name" value="Winged helix' DNA-binding domain"/>
    <property type="match status" value="2"/>
</dbReference>
<dbReference type="InterPro" id="IPR036390">
    <property type="entry name" value="WH_DNA-bd_sf"/>
</dbReference>
<dbReference type="InterPro" id="IPR002178">
    <property type="entry name" value="PTS_EIIA_type-2_dom"/>
</dbReference>
<dbReference type="SUPFAM" id="SSF63520">
    <property type="entry name" value="PTS-regulatory domain, PRD"/>
    <property type="match status" value="2"/>
</dbReference>
<evidence type="ECO:0000256" key="5">
    <source>
        <dbReference type="ARBA" id="ARBA00023163"/>
    </source>
</evidence>
<dbReference type="Pfam" id="PF08220">
    <property type="entry name" value="HTH_DeoR"/>
    <property type="match status" value="1"/>
</dbReference>
<feature type="domain" description="PRD" evidence="9">
    <location>
        <begin position="298"/>
        <end position="405"/>
    </location>
</feature>
<dbReference type="CDD" id="cd05568">
    <property type="entry name" value="PTS_IIB_bgl_like"/>
    <property type="match status" value="1"/>
</dbReference>
<evidence type="ECO:0000259" key="6">
    <source>
        <dbReference type="PROSITE" id="PS51000"/>
    </source>
</evidence>
<dbReference type="InterPro" id="IPR036095">
    <property type="entry name" value="PTS_EIIB-like_sf"/>
</dbReference>